<dbReference type="InterPro" id="IPR015919">
    <property type="entry name" value="Cadherin-like_sf"/>
</dbReference>
<evidence type="ECO:0000256" key="1">
    <source>
        <dbReference type="SAM" id="MobiDB-lite"/>
    </source>
</evidence>
<protein>
    <submittedName>
        <fullName evidence="3">VCBS domain-containing protein</fullName>
    </submittedName>
</protein>
<dbReference type="SMART" id="SM00736">
    <property type="entry name" value="CADG"/>
    <property type="match status" value="1"/>
</dbReference>
<dbReference type="PRINTS" id="PR00313">
    <property type="entry name" value="CABNDNGRPT"/>
</dbReference>
<dbReference type="GO" id="GO:0005509">
    <property type="term" value="F:calcium ion binding"/>
    <property type="evidence" value="ECO:0007669"/>
    <property type="project" value="InterPro"/>
</dbReference>
<evidence type="ECO:0000259" key="2">
    <source>
        <dbReference type="SMART" id="SM00736"/>
    </source>
</evidence>
<sequence>MSTKSFDISTVTGSAAKAKITLTELQNGTIELKVDVIDGTIGDLRGLFFNISDESLVNGLSVSGDKVTDSKFQVNNVSNLGGGVNMNGTNTDFDGGVEIGTSGIGKDDIQSTTFTLSHNSVDLTLDLFENQDFGMRLTSVGENRNGSSKLVGNVGEINDLPVAPNIGDQENLDADSGISLDASFTDPDGDSLTYSASGLPDGLTIDSATGQITGTIDNSASQGGPNADGMYTVTVTADDGNGGSTETTFSWDVDNPGSTASTDSNSITEDAVTVEGNVLTNDNDSDGDDLTVSTVGDFVGDYGTLTLNADGSYSYTLDNSNSEVQALDEGQTLTDSFNYTNSDGEGGSASSNLSITINGANDNDPPVPSNNQILQDGTYQLSNHADGTSFGNGNEHGLILTGLFVDNQWRTGDISVFDFEHPDANMQMSINGDEIRIFGTAFGHLDVDDNFSYNDNDPGGLWQIDFTYNNADNVSNDDDLSIDSQFAGTNTGTIKKLYGDQAEFDLTDEAGHHSFSFQLGDKTDDQGHRGFDGISGWGWLNHSNADEYVYHSDWLFTVDPEEIITGDQGNNDLSGDDGNNRLSGAQGNDTLSGGEGDDILYGGEGDDMLYGGNGNDTLKGTDAISAGANTEDVLQGGAGADRFVLGDVNQAYYIAAGGDDYAVIEDFNTGEGDVIQLHGSIGDYQTQQVTGGTELFYQNDKVAFLENTTSVDLTSNNFEFV</sequence>
<dbReference type="GO" id="GO:0016020">
    <property type="term" value="C:membrane"/>
    <property type="evidence" value="ECO:0007669"/>
    <property type="project" value="InterPro"/>
</dbReference>
<dbReference type="SUPFAM" id="SSF51120">
    <property type="entry name" value="beta-Roll"/>
    <property type="match status" value="1"/>
</dbReference>
<dbReference type="Gene3D" id="2.60.40.10">
    <property type="entry name" value="Immunoglobulins"/>
    <property type="match status" value="1"/>
</dbReference>
<feature type="compositionally biased region" description="Polar residues" evidence="1">
    <location>
        <begin position="581"/>
        <end position="591"/>
    </location>
</feature>
<dbReference type="EMBL" id="CP017708">
    <property type="protein sequence ID" value="AOY83481.1"/>
    <property type="molecule type" value="Genomic_DNA"/>
</dbReference>
<dbReference type="InterPro" id="IPR018511">
    <property type="entry name" value="Hemolysin-typ_Ca-bd_CS"/>
</dbReference>
<dbReference type="Pfam" id="PF17963">
    <property type="entry name" value="Big_9"/>
    <property type="match status" value="1"/>
</dbReference>
<dbReference type="Proteomes" id="UP000176944">
    <property type="component" value="Chromosome"/>
</dbReference>
<dbReference type="Pfam" id="PF00353">
    <property type="entry name" value="HemolysinCabind"/>
    <property type="match status" value="2"/>
</dbReference>
<feature type="domain" description="Dystroglycan-type cadherin-like" evidence="2">
    <location>
        <begin position="161"/>
        <end position="260"/>
    </location>
</feature>
<dbReference type="Gene3D" id="2.150.10.10">
    <property type="entry name" value="Serralysin-like metalloprotease, C-terminal"/>
    <property type="match status" value="2"/>
</dbReference>
<gene>
    <name evidence="3" type="ORF">BJP36_29760</name>
</gene>
<dbReference type="Pfam" id="PF05345">
    <property type="entry name" value="He_PIG"/>
    <property type="match status" value="1"/>
</dbReference>
<name>A0A1D9G7E9_MOOP1</name>
<dbReference type="AlphaFoldDB" id="A0A1D9G7E9"/>
<dbReference type="InterPro" id="IPR011049">
    <property type="entry name" value="Serralysin-like_metalloprot_C"/>
</dbReference>
<feature type="region of interest" description="Disordered" evidence="1">
    <location>
        <begin position="335"/>
        <end position="371"/>
    </location>
</feature>
<evidence type="ECO:0000313" key="4">
    <source>
        <dbReference type="Proteomes" id="UP000176944"/>
    </source>
</evidence>
<dbReference type="InterPro" id="IPR010221">
    <property type="entry name" value="VCBS_dom"/>
</dbReference>
<feature type="region of interest" description="Disordered" evidence="1">
    <location>
        <begin position="566"/>
        <end position="597"/>
    </location>
</feature>
<organism evidence="3 4">
    <name type="scientific">Moorena producens (strain JHB)</name>
    <dbReference type="NCBI Taxonomy" id="1454205"/>
    <lineage>
        <taxon>Bacteria</taxon>
        <taxon>Bacillati</taxon>
        <taxon>Cyanobacteriota</taxon>
        <taxon>Cyanophyceae</taxon>
        <taxon>Coleofasciculales</taxon>
        <taxon>Coleofasciculaceae</taxon>
        <taxon>Moorena</taxon>
    </lineage>
</organism>
<evidence type="ECO:0000313" key="3">
    <source>
        <dbReference type="EMBL" id="AOY83481.1"/>
    </source>
</evidence>
<feature type="compositionally biased region" description="Low complexity" evidence="1">
    <location>
        <begin position="566"/>
        <end position="577"/>
    </location>
</feature>
<dbReference type="PROSITE" id="PS00330">
    <property type="entry name" value="HEMOLYSIN_CALCIUM"/>
    <property type="match status" value="2"/>
</dbReference>
<accession>A0A1D9G7E9</accession>
<proteinExistence type="predicted"/>
<feature type="compositionally biased region" description="Polar residues" evidence="1">
    <location>
        <begin position="335"/>
        <end position="361"/>
    </location>
</feature>
<dbReference type="InterPro" id="IPR001343">
    <property type="entry name" value="Hemolysn_Ca-bd"/>
</dbReference>
<dbReference type="SUPFAM" id="SSF49313">
    <property type="entry name" value="Cadherin-like"/>
    <property type="match status" value="1"/>
</dbReference>
<reference evidence="4" key="1">
    <citation type="submission" date="2016-10" db="EMBL/GenBank/DDBJ databases">
        <title>Comparative genomics uncovers the prolific and rare metabolic potential of the cyanobacterial genus Moorea.</title>
        <authorList>
            <person name="Leao T."/>
            <person name="Castelao G."/>
            <person name="Korobeynikov A."/>
            <person name="Monroe E.A."/>
            <person name="Podell S."/>
            <person name="Glukhov E."/>
            <person name="Allen E."/>
            <person name="Gerwick W.H."/>
            <person name="Gerwick L."/>
        </authorList>
    </citation>
    <scope>NUCLEOTIDE SEQUENCE [LARGE SCALE GENOMIC DNA]</scope>
    <source>
        <strain evidence="4">JHB</strain>
    </source>
</reference>
<dbReference type="InterPro" id="IPR006644">
    <property type="entry name" value="Cadg"/>
</dbReference>
<dbReference type="InterPro" id="IPR013783">
    <property type="entry name" value="Ig-like_fold"/>
</dbReference>
<dbReference type="NCBIfam" id="TIGR01965">
    <property type="entry name" value="VCBS_repeat"/>
    <property type="match status" value="1"/>
</dbReference>